<dbReference type="GO" id="GO:0071978">
    <property type="term" value="P:bacterial-type flagellum-dependent swarming motility"/>
    <property type="evidence" value="ECO:0007669"/>
    <property type="project" value="TreeGrafter"/>
</dbReference>
<dbReference type="Gene3D" id="2.30.330.10">
    <property type="entry name" value="SpoA-like"/>
    <property type="match status" value="1"/>
</dbReference>
<dbReference type="Pfam" id="PF01052">
    <property type="entry name" value="FliMN_C"/>
    <property type="match status" value="1"/>
</dbReference>
<organism evidence="3 4">
    <name type="scientific">Candidatus Schekmanbacteria bacterium RBG_16_38_10</name>
    <dbReference type="NCBI Taxonomy" id="1817879"/>
    <lineage>
        <taxon>Bacteria</taxon>
        <taxon>Candidatus Schekmaniibacteriota</taxon>
    </lineage>
</organism>
<dbReference type="InterPro" id="IPR001172">
    <property type="entry name" value="FliN_T3SS_HrcQb"/>
</dbReference>
<sequence length="103" mass="11215">MAVIKAENSKPSSEGNTDVTRILKIQLGVTVVLAEKQLSLKDVLMLKPGTIIEFEKQADSRLDLIANNRKVAKGIAVKKGERFALQVTNIGDVKDTVRALGEK</sequence>
<evidence type="ECO:0000259" key="2">
    <source>
        <dbReference type="Pfam" id="PF01052"/>
    </source>
</evidence>
<dbReference type="AlphaFoldDB" id="A0A1F7RPS5"/>
<proteinExistence type="inferred from homology"/>
<dbReference type="GO" id="GO:0050918">
    <property type="term" value="P:positive chemotaxis"/>
    <property type="evidence" value="ECO:0007669"/>
    <property type="project" value="TreeGrafter"/>
</dbReference>
<comment type="similarity">
    <text evidence="1">Belongs to the FliN/MopA/SpaO family.</text>
</comment>
<comment type="caution">
    <text evidence="3">The sequence shown here is derived from an EMBL/GenBank/DDBJ whole genome shotgun (WGS) entry which is preliminary data.</text>
</comment>
<feature type="domain" description="Flagellar motor switch protein FliN-like C-terminal" evidence="2">
    <location>
        <begin position="21"/>
        <end position="90"/>
    </location>
</feature>
<dbReference type="InterPro" id="IPR036429">
    <property type="entry name" value="SpoA-like_sf"/>
</dbReference>
<evidence type="ECO:0000313" key="4">
    <source>
        <dbReference type="Proteomes" id="UP000178797"/>
    </source>
</evidence>
<dbReference type="PANTHER" id="PTHR30034">
    <property type="entry name" value="FLAGELLAR MOTOR SWITCH PROTEIN FLIM"/>
    <property type="match status" value="1"/>
</dbReference>
<dbReference type="SUPFAM" id="SSF101801">
    <property type="entry name" value="Surface presentation of antigens (SPOA)"/>
    <property type="match status" value="1"/>
</dbReference>
<name>A0A1F7RPS5_9BACT</name>
<gene>
    <name evidence="3" type="ORF">A2W05_10895</name>
</gene>
<dbReference type="PRINTS" id="PR00956">
    <property type="entry name" value="FLGMOTORFLIN"/>
</dbReference>
<dbReference type="InterPro" id="IPR001543">
    <property type="entry name" value="FliN-like_C"/>
</dbReference>
<dbReference type="EMBL" id="MGDE01000220">
    <property type="protein sequence ID" value="OGL43565.1"/>
    <property type="molecule type" value="Genomic_DNA"/>
</dbReference>
<dbReference type="PANTHER" id="PTHR30034:SF6">
    <property type="entry name" value="YOP PROTEINS TRANSLOCATION PROTEIN Q"/>
    <property type="match status" value="1"/>
</dbReference>
<dbReference type="GO" id="GO:0009425">
    <property type="term" value="C:bacterial-type flagellum basal body"/>
    <property type="evidence" value="ECO:0007669"/>
    <property type="project" value="InterPro"/>
</dbReference>
<accession>A0A1F7RPS5</accession>
<evidence type="ECO:0000313" key="3">
    <source>
        <dbReference type="EMBL" id="OGL43565.1"/>
    </source>
</evidence>
<dbReference type="GO" id="GO:0003774">
    <property type="term" value="F:cytoskeletal motor activity"/>
    <property type="evidence" value="ECO:0007669"/>
    <property type="project" value="InterPro"/>
</dbReference>
<evidence type="ECO:0000256" key="1">
    <source>
        <dbReference type="ARBA" id="ARBA00009226"/>
    </source>
</evidence>
<reference evidence="3 4" key="1">
    <citation type="journal article" date="2016" name="Nat. Commun.">
        <title>Thousands of microbial genomes shed light on interconnected biogeochemical processes in an aquifer system.</title>
        <authorList>
            <person name="Anantharaman K."/>
            <person name="Brown C.T."/>
            <person name="Hug L.A."/>
            <person name="Sharon I."/>
            <person name="Castelle C.J."/>
            <person name="Probst A.J."/>
            <person name="Thomas B.C."/>
            <person name="Singh A."/>
            <person name="Wilkins M.J."/>
            <person name="Karaoz U."/>
            <person name="Brodie E.L."/>
            <person name="Williams K.H."/>
            <person name="Hubbard S.S."/>
            <person name="Banfield J.F."/>
        </authorList>
    </citation>
    <scope>NUCLEOTIDE SEQUENCE [LARGE SCALE GENOMIC DNA]</scope>
</reference>
<protein>
    <recommendedName>
        <fullName evidence="2">Flagellar motor switch protein FliN-like C-terminal domain-containing protein</fullName>
    </recommendedName>
</protein>
<dbReference type="Proteomes" id="UP000178797">
    <property type="component" value="Unassembled WGS sequence"/>
</dbReference>